<dbReference type="PROSITE" id="PS50096">
    <property type="entry name" value="IQ"/>
    <property type="match status" value="1"/>
</dbReference>
<dbReference type="EMBL" id="MPUH01000121">
    <property type="protein sequence ID" value="OMJ89619.1"/>
    <property type="molecule type" value="Genomic_DNA"/>
</dbReference>
<organism evidence="1 2">
    <name type="scientific">Stentor coeruleus</name>
    <dbReference type="NCBI Taxonomy" id="5963"/>
    <lineage>
        <taxon>Eukaryota</taxon>
        <taxon>Sar</taxon>
        <taxon>Alveolata</taxon>
        <taxon>Ciliophora</taxon>
        <taxon>Postciliodesmatophora</taxon>
        <taxon>Heterotrichea</taxon>
        <taxon>Heterotrichida</taxon>
        <taxon>Stentoridae</taxon>
        <taxon>Stentor</taxon>
    </lineage>
</organism>
<protein>
    <submittedName>
        <fullName evidence="1">Uncharacterized protein</fullName>
    </submittedName>
</protein>
<evidence type="ECO:0000313" key="1">
    <source>
        <dbReference type="EMBL" id="OMJ89619.1"/>
    </source>
</evidence>
<dbReference type="Gene3D" id="1.25.40.10">
    <property type="entry name" value="Tetratricopeptide repeat domain"/>
    <property type="match status" value="1"/>
</dbReference>
<dbReference type="SUPFAM" id="SSF48452">
    <property type="entry name" value="TPR-like"/>
    <property type="match status" value="1"/>
</dbReference>
<accession>A0A1R2CKS9</accession>
<dbReference type="Proteomes" id="UP000187209">
    <property type="component" value="Unassembled WGS sequence"/>
</dbReference>
<keyword evidence="2" id="KW-1185">Reference proteome</keyword>
<gene>
    <name evidence="1" type="ORF">SteCoe_8155</name>
</gene>
<reference evidence="1 2" key="1">
    <citation type="submission" date="2016-11" db="EMBL/GenBank/DDBJ databases">
        <title>The macronuclear genome of Stentor coeruleus: a giant cell with tiny introns.</title>
        <authorList>
            <person name="Slabodnick M."/>
            <person name="Ruby J.G."/>
            <person name="Reiff S.B."/>
            <person name="Swart E.C."/>
            <person name="Gosai S."/>
            <person name="Prabakaran S."/>
            <person name="Witkowska E."/>
            <person name="Larue G.E."/>
            <person name="Fisher S."/>
            <person name="Freeman R.M."/>
            <person name="Gunawardena J."/>
            <person name="Chu W."/>
            <person name="Stover N.A."/>
            <person name="Gregory B.D."/>
            <person name="Nowacki M."/>
            <person name="Derisi J."/>
            <person name="Roy S.W."/>
            <person name="Marshall W.F."/>
            <person name="Sood P."/>
        </authorList>
    </citation>
    <scope>NUCLEOTIDE SEQUENCE [LARGE SCALE GENOMIC DNA]</scope>
    <source>
        <strain evidence="1">WM001</strain>
    </source>
</reference>
<dbReference type="AlphaFoldDB" id="A0A1R2CKS9"/>
<comment type="caution">
    <text evidence="1">The sequence shown here is derived from an EMBL/GenBank/DDBJ whole genome shotgun (WGS) entry which is preliminary data.</text>
</comment>
<evidence type="ECO:0000313" key="2">
    <source>
        <dbReference type="Proteomes" id="UP000187209"/>
    </source>
</evidence>
<sequence length="404" mass="47063">MAKLIKEIENLLLCSELKKANLMLSSLFARAKNPITIIETLYQLGKDLINKNYISEATLLLRSLKDYTLGTNESLLLTDVKNLLSYCYRLKKKIPEALKECKDCINICRAENDLIMRLPVLHLNMSAVYREDLKDYRKAMFHAEKAYEVSQVLISEDPNNISNNRHLAVSILVMGQLEETFNNKEAAVLWYSQGIEMDNLDNELAKQFKSRLYGITFNKKKSKSLKKRSTSSRQSTRSERRTWVKSKIYNMPDHSIISSTTNYSQFSTVNTRSTKKKEYNIEAIIKIQSFIRMALEKFRYERNRDIYNYFAYTKKSISSGLYFISVYRNIGMQKHKFMMKRLASTIYIEAYPLTFKGKSQQISFELNEICRILNIEAREIVLKSHLNELISKIDIIDGKLILAT</sequence>
<name>A0A1R2CKS9_9CILI</name>
<proteinExistence type="predicted"/>
<dbReference type="InterPro" id="IPR011990">
    <property type="entry name" value="TPR-like_helical_dom_sf"/>
</dbReference>